<name>A0A7C4UC78_UNCW3</name>
<gene>
    <name evidence="3" type="ORF">ENV67_03730</name>
</gene>
<protein>
    <recommendedName>
        <fullName evidence="2">Gingipain domain-containing protein</fullName>
    </recommendedName>
</protein>
<dbReference type="SUPFAM" id="SSF52129">
    <property type="entry name" value="Caspase-like"/>
    <property type="match status" value="1"/>
</dbReference>
<evidence type="ECO:0000259" key="2">
    <source>
        <dbReference type="Pfam" id="PF01364"/>
    </source>
</evidence>
<evidence type="ECO:0000256" key="1">
    <source>
        <dbReference type="ARBA" id="ARBA00022729"/>
    </source>
</evidence>
<dbReference type="AlphaFoldDB" id="A0A7C4UC78"/>
<reference evidence="3" key="1">
    <citation type="journal article" date="2020" name="mSystems">
        <title>Genome- and Community-Level Interaction Insights into Carbon Utilization and Element Cycling Functions of Hydrothermarchaeota in Hydrothermal Sediment.</title>
        <authorList>
            <person name="Zhou Z."/>
            <person name="Liu Y."/>
            <person name="Xu W."/>
            <person name="Pan J."/>
            <person name="Luo Z.H."/>
            <person name="Li M."/>
        </authorList>
    </citation>
    <scope>NUCLEOTIDE SEQUENCE [LARGE SCALE GENOMIC DNA]</scope>
    <source>
        <strain evidence="3">SpSt-780</strain>
    </source>
</reference>
<sequence>MIFIISFIAEILLRPQFSFKENGVKFDLKNFYQVSPEGYPDIPAFPYILKIDGKIYDVKYKIIKIDTTEVIKNKKIEIAKRPQILSLPFIWKETKMKNVEEYPKSIVEFKGISYKGDTSIIMFLIYPGKYYKDDIYVFKGVKIEIDYKREYKKNNKNDDIELAIISNGEMKDYFQPLKEWKTEKGIPTAIFNIDSIVNVSQGRDIQEKLRNFIKELYIHHNLKYVILGGDVNVIPARVAFAMCSEAGYRPDEDSLRADLYYADLDGDWDFDGDNIFGEVEDSVDLIPEIAVGRVPANSPLDVINFVNKVISYEKNPGENITDALFSGMILWQNPYTDGGIAKNIISDFLPEDINVNKMYESSGLGYHDTLWKILNKGNGFFNHNGHGWYTGMWTASGNYISIPDVDTLKNTTYTIGFSIGCWVGAFDYDAVSEHFVNAKNGGVCMIANSRYGWGSPGNPGFGYSDRFDEVFFRKVFLENIKTVGDALNETKIHFSPLSMTENVYRWHQYQLNLLGDPSMVIWKKIPDTFNIVYIDSNRVRILNKGLPVESAFVCFNGNNYKRFFTGPNGEFTIDDDSLLITITKYGFLPLQIERNYSPELLFDIILSDDNDSLINPGETLFVSLFARSKDTIENISVKISSDDVLFLNDSIFIPVLYPEIDTIIERCFNFYASDTLSDCDIIRFNLNDTIHRNFYVASPKIRINNVRYLGDTIIVSLFNEGHTYIQNVTRLSYSFPSCVNPEKTIGIIKSGGYYEDTIFFTQRFNSTINYSLHKNLVPLIDTVFNFNGYSEFFDECEEESNFVISEDHMWHLSNHISYSGSYSWYCGLEETRTYINNQNSYILSRKFYPLGSSVLSFYYWYKFPNYGSDGLYVILCENNMEDTLDFIGSGGALLPIQDGWIRWEKEINPSDTFSIKFSFVSDGSVVDEGIYIDNILIRNISGISEDFPDKNSFKILKNINKLNLLYNSDKKDILEFMIYDITGRKKEVIKSVYKGINDIVITFDKIGIYFVFLGNRFVDKVIVLEER</sequence>
<dbReference type="Gene3D" id="3.40.50.10390">
    <property type="entry name" value="Gingipain r, domain 1"/>
    <property type="match status" value="1"/>
</dbReference>
<comment type="caution">
    <text evidence="3">The sequence shown here is derived from an EMBL/GenBank/DDBJ whole genome shotgun (WGS) entry which is preliminary data.</text>
</comment>
<dbReference type="EMBL" id="DTHG01000045">
    <property type="protein sequence ID" value="HGW91634.1"/>
    <property type="molecule type" value="Genomic_DNA"/>
</dbReference>
<dbReference type="InterPro" id="IPR029030">
    <property type="entry name" value="Caspase-like_dom_sf"/>
</dbReference>
<dbReference type="SUPFAM" id="SSF49899">
    <property type="entry name" value="Concanavalin A-like lectins/glucanases"/>
    <property type="match status" value="1"/>
</dbReference>
<feature type="domain" description="Gingipain" evidence="2">
    <location>
        <begin position="163"/>
        <end position="520"/>
    </location>
</feature>
<dbReference type="Pfam" id="PF01364">
    <property type="entry name" value="Peptidase_C25"/>
    <property type="match status" value="1"/>
</dbReference>
<evidence type="ECO:0000313" key="3">
    <source>
        <dbReference type="EMBL" id="HGW91634.1"/>
    </source>
</evidence>
<dbReference type="GO" id="GO:0006508">
    <property type="term" value="P:proteolysis"/>
    <property type="evidence" value="ECO:0007669"/>
    <property type="project" value="InterPro"/>
</dbReference>
<dbReference type="GO" id="GO:0008234">
    <property type="term" value="F:cysteine-type peptidase activity"/>
    <property type="evidence" value="ECO:0007669"/>
    <property type="project" value="InterPro"/>
</dbReference>
<dbReference type="InterPro" id="IPR013320">
    <property type="entry name" value="ConA-like_dom_sf"/>
</dbReference>
<proteinExistence type="predicted"/>
<dbReference type="InterPro" id="IPR001769">
    <property type="entry name" value="Gingipain"/>
</dbReference>
<dbReference type="InterPro" id="IPR029031">
    <property type="entry name" value="Gingipain_N_sf"/>
</dbReference>
<accession>A0A7C4UC78</accession>
<organism evidence="3">
    <name type="scientific">candidate division WOR-3 bacterium</name>
    <dbReference type="NCBI Taxonomy" id="2052148"/>
    <lineage>
        <taxon>Bacteria</taxon>
        <taxon>Bacteria division WOR-3</taxon>
    </lineage>
</organism>
<dbReference type="Gene3D" id="3.40.50.1460">
    <property type="match status" value="1"/>
</dbReference>
<keyword evidence="1" id="KW-0732">Signal</keyword>